<proteinExistence type="predicted"/>
<evidence type="ECO:0000313" key="3">
    <source>
        <dbReference type="Proteomes" id="UP000053105"/>
    </source>
</evidence>
<sequence>MKVFKAFEHFSQDGGYCSFIEYPVLAIRGSGFVFDDVQQGSTFQQPENEPNSPKSPTLTKTSKDVKSLRQSVISMISYRRVKKKSDELLYTVCSLVMVRNQLPAQVLAVMAVSGQVTYDLCKKCNRSSHDLRNMYERNLIQNVFHLPEEDHTEKLEKRQWFLSRDNRNSLPVSHDEYHSLCETVTETVQLDDSEYEYQPPLYHEVYCKSNALLDSLQRANPSKQKCVYNGFHCVQRSRTLILVRRRWENECWEPFVKQIPSGCDCMWPKSVLGDITKHY</sequence>
<accession>A0A0M9A0G2</accession>
<dbReference type="AlphaFoldDB" id="A0A0M9A0G2"/>
<keyword evidence="3" id="KW-1185">Reference proteome</keyword>
<evidence type="ECO:0000256" key="1">
    <source>
        <dbReference type="SAM" id="MobiDB-lite"/>
    </source>
</evidence>
<reference evidence="2 3" key="1">
    <citation type="submission" date="2015-07" db="EMBL/GenBank/DDBJ databases">
        <title>The genome of Melipona quadrifasciata.</title>
        <authorList>
            <person name="Pan H."/>
            <person name="Kapheim K."/>
        </authorList>
    </citation>
    <scope>NUCLEOTIDE SEQUENCE [LARGE SCALE GENOMIC DNA]</scope>
    <source>
        <strain evidence="2">0111107301</strain>
        <tissue evidence="2">Whole body</tissue>
    </source>
</reference>
<dbReference type="OrthoDB" id="6328726at2759"/>
<feature type="region of interest" description="Disordered" evidence="1">
    <location>
        <begin position="41"/>
        <end position="63"/>
    </location>
</feature>
<gene>
    <name evidence="2" type="ORF">WN51_14409</name>
</gene>
<organism evidence="2 3">
    <name type="scientific">Melipona quadrifasciata</name>
    <dbReference type="NCBI Taxonomy" id="166423"/>
    <lineage>
        <taxon>Eukaryota</taxon>
        <taxon>Metazoa</taxon>
        <taxon>Ecdysozoa</taxon>
        <taxon>Arthropoda</taxon>
        <taxon>Hexapoda</taxon>
        <taxon>Insecta</taxon>
        <taxon>Pterygota</taxon>
        <taxon>Neoptera</taxon>
        <taxon>Endopterygota</taxon>
        <taxon>Hymenoptera</taxon>
        <taxon>Apocrita</taxon>
        <taxon>Aculeata</taxon>
        <taxon>Apoidea</taxon>
        <taxon>Anthophila</taxon>
        <taxon>Apidae</taxon>
        <taxon>Melipona</taxon>
    </lineage>
</organism>
<name>A0A0M9A0G2_9HYME</name>
<evidence type="ECO:0000313" key="2">
    <source>
        <dbReference type="EMBL" id="KOX73363.1"/>
    </source>
</evidence>
<feature type="compositionally biased region" description="Polar residues" evidence="1">
    <location>
        <begin position="41"/>
        <end position="60"/>
    </location>
</feature>
<dbReference type="Proteomes" id="UP000053105">
    <property type="component" value="Unassembled WGS sequence"/>
</dbReference>
<protein>
    <submittedName>
        <fullName evidence="2">Uncharacterized protein</fullName>
    </submittedName>
</protein>
<dbReference type="EMBL" id="KQ435798">
    <property type="protein sequence ID" value="KOX73363.1"/>
    <property type="molecule type" value="Genomic_DNA"/>
</dbReference>